<dbReference type="FunFam" id="3.80.30.20:FF:000001">
    <property type="entry name" value="tRNA-2-methylthio-N(6)-dimethylallyladenosine synthase 2"/>
    <property type="match status" value="1"/>
</dbReference>
<comment type="function">
    <text evidence="1 13">Catalyzes the methylthiolation of N6-(dimethylallyl)adenosine (i(6)A), leading to the formation of 2-methylthio-N6-(dimethylallyl)adenosine (ms(2)i(6)A) at position 37 in tRNAs that read codons beginning with uridine.</text>
</comment>
<dbReference type="InterPro" id="IPR007197">
    <property type="entry name" value="rSAM"/>
</dbReference>
<keyword evidence="13" id="KW-0819">tRNA processing</keyword>
<feature type="binding site" evidence="13">
    <location>
        <position position="13"/>
    </location>
    <ligand>
        <name>[4Fe-4S] cluster</name>
        <dbReference type="ChEBI" id="CHEBI:49883"/>
        <label>1</label>
    </ligand>
</feature>
<dbReference type="CDD" id="cd01335">
    <property type="entry name" value="Radical_SAM"/>
    <property type="match status" value="1"/>
</dbReference>
<dbReference type="SFLD" id="SFLDG01082">
    <property type="entry name" value="B12-binding_domain_containing"/>
    <property type="match status" value="1"/>
</dbReference>
<feature type="domain" description="TRAM" evidence="14">
    <location>
        <begin position="372"/>
        <end position="434"/>
    </location>
</feature>
<evidence type="ECO:0000256" key="9">
    <source>
        <dbReference type="ARBA" id="ARBA00033765"/>
    </source>
</evidence>
<dbReference type="GO" id="GO:0005829">
    <property type="term" value="C:cytosol"/>
    <property type="evidence" value="ECO:0007669"/>
    <property type="project" value="TreeGrafter"/>
</dbReference>
<evidence type="ECO:0000256" key="1">
    <source>
        <dbReference type="ARBA" id="ARBA00003234"/>
    </source>
</evidence>
<evidence type="ECO:0000256" key="11">
    <source>
        <dbReference type="ARBA" id="ARBA00080698"/>
    </source>
</evidence>
<dbReference type="InterPro" id="IPR058240">
    <property type="entry name" value="rSAM_sf"/>
</dbReference>
<keyword evidence="4 13" id="KW-0808">Transferase</keyword>
<protein>
    <recommendedName>
        <fullName evidence="10 13">tRNA-2-methylthio-N(6)-dimethylallyladenosine synthase</fullName>
        <ecNumber evidence="9 13">2.8.4.3</ecNumber>
    </recommendedName>
    <alternativeName>
        <fullName evidence="12 13">(Dimethylallyl)adenosine tRNA methylthiotransferase MiaB</fullName>
    </alternativeName>
    <alternativeName>
        <fullName evidence="11 13">tRNA-i(6)A37 methylthiotransferase</fullName>
    </alternativeName>
</protein>
<evidence type="ECO:0000256" key="2">
    <source>
        <dbReference type="ARBA" id="ARBA00022485"/>
    </source>
</evidence>
<keyword evidence="18" id="KW-1185">Reference proteome</keyword>
<dbReference type="EMBL" id="BRXS01000004">
    <property type="protein sequence ID" value="GLC26510.1"/>
    <property type="molecule type" value="Genomic_DNA"/>
</dbReference>
<evidence type="ECO:0000259" key="16">
    <source>
        <dbReference type="PROSITE" id="PS51918"/>
    </source>
</evidence>
<dbReference type="PANTHER" id="PTHR43020">
    <property type="entry name" value="CDK5 REGULATORY SUBUNIT-ASSOCIATED PROTEIN 1"/>
    <property type="match status" value="1"/>
</dbReference>
<evidence type="ECO:0000256" key="8">
    <source>
        <dbReference type="ARBA" id="ARBA00023014"/>
    </source>
</evidence>
<comment type="caution">
    <text evidence="17">The sequence shown here is derived from an EMBL/GenBank/DDBJ whole genome shotgun (WGS) entry which is preliminary data.</text>
</comment>
<dbReference type="EC" id="2.8.4.3" evidence="9 13"/>
<keyword evidence="7 13" id="KW-0408">Iron</keyword>
<evidence type="ECO:0000256" key="13">
    <source>
        <dbReference type="HAMAP-Rule" id="MF_01864"/>
    </source>
</evidence>
<comment type="subunit">
    <text evidence="13">Monomer.</text>
</comment>
<organism evidence="17 18">
    <name type="scientific">Roseisolibacter agri</name>
    <dbReference type="NCBI Taxonomy" id="2014610"/>
    <lineage>
        <taxon>Bacteria</taxon>
        <taxon>Pseudomonadati</taxon>
        <taxon>Gemmatimonadota</taxon>
        <taxon>Gemmatimonadia</taxon>
        <taxon>Gemmatimonadales</taxon>
        <taxon>Gemmatimonadaceae</taxon>
        <taxon>Roseisolibacter</taxon>
    </lineage>
</organism>
<feature type="binding site" evidence="13">
    <location>
        <position position="158"/>
    </location>
    <ligand>
        <name>[4Fe-4S] cluster</name>
        <dbReference type="ChEBI" id="CHEBI:49883"/>
        <label>2</label>
        <note>4Fe-4S-S-AdoMet</note>
    </ligand>
</feature>
<evidence type="ECO:0000256" key="6">
    <source>
        <dbReference type="ARBA" id="ARBA00022723"/>
    </source>
</evidence>
<feature type="domain" description="MTTase N-terminal" evidence="15">
    <location>
        <begin position="4"/>
        <end position="118"/>
    </location>
</feature>
<dbReference type="InterPro" id="IPR020612">
    <property type="entry name" value="Methylthiotransferase_CS"/>
</dbReference>
<dbReference type="Gene3D" id="3.80.30.20">
    <property type="entry name" value="tm_1862 like domain"/>
    <property type="match status" value="1"/>
</dbReference>
<feature type="binding site" evidence="13">
    <location>
        <position position="49"/>
    </location>
    <ligand>
        <name>[4Fe-4S] cluster</name>
        <dbReference type="ChEBI" id="CHEBI:49883"/>
        <label>1</label>
    </ligand>
</feature>
<dbReference type="Pfam" id="PF00919">
    <property type="entry name" value="UPF0004"/>
    <property type="match status" value="1"/>
</dbReference>
<keyword evidence="5 13" id="KW-0949">S-adenosyl-L-methionine</keyword>
<accession>A0AA37Q4M9</accession>
<dbReference type="SFLD" id="SFLDS00029">
    <property type="entry name" value="Radical_SAM"/>
    <property type="match status" value="1"/>
</dbReference>
<evidence type="ECO:0000256" key="12">
    <source>
        <dbReference type="ARBA" id="ARBA00081141"/>
    </source>
</evidence>
<dbReference type="InterPro" id="IPR013848">
    <property type="entry name" value="Methylthiotransferase_N"/>
</dbReference>
<feature type="binding site" evidence="13">
    <location>
        <position position="81"/>
    </location>
    <ligand>
        <name>[4Fe-4S] cluster</name>
        <dbReference type="ChEBI" id="CHEBI:49883"/>
        <label>1</label>
    </ligand>
</feature>
<evidence type="ECO:0000313" key="18">
    <source>
        <dbReference type="Proteomes" id="UP001161325"/>
    </source>
</evidence>
<dbReference type="InterPro" id="IPR006463">
    <property type="entry name" value="MiaB_methiolase"/>
</dbReference>
<evidence type="ECO:0000256" key="3">
    <source>
        <dbReference type="ARBA" id="ARBA00022490"/>
    </source>
</evidence>
<dbReference type="PROSITE" id="PS51918">
    <property type="entry name" value="RADICAL_SAM"/>
    <property type="match status" value="1"/>
</dbReference>
<evidence type="ECO:0000256" key="10">
    <source>
        <dbReference type="ARBA" id="ARBA00068570"/>
    </source>
</evidence>
<sequence>MSRPTVYIETYGCQMNVSDSELMYGSLAAHGYEAVDGPEGADVILVNTCAIRDHAEQRVIGRLGELRRHMKKGTVMGVAGCMAQRLGPTLLEKARHVSLVVGPDAYRALPQLLEGARQGERVTATSFDLEEHYEDFAPRRFDRVKAWIPVQRGCDYRCTYCIVPYTRGAERSRRLDDVVREVEQVVRDGMSEVVLLGQTVNSYSDGTHDFAALLRAVGSVDGIRRIRFTSPHPNDFSDAVIAAMAEVPQVCEHVHLPMQSGSDRVLKRMLRRYTREGYRDCVARLRAAIPTLNLTTDIIVGFPGETDEDFEETVSLVQELGYEDAYTFKFSPRDGTPATRMDPATFVPDDVASARLERLIAVVRAGARERNLRLLGTRHEVLVEKAARRGEMLQARTRDFKTVMLPPDGLAIGDYRIVELTGTTGSTFTGVVVPDAAPRRLALPMAATAAAPAC</sequence>
<evidence type="ECO:0000256" key="5">
    <source>
        <dbReference type="ARBA" id="ARBA00022691"/>
    </source>
</evidence>
<dbReference type="InterPro" id="IPR006638">
    <property type="entry name" value="Elp3/MiaA/NifB-like_rSAM"/>
</dbReference>
<proteinExistence type="inferred from homology"/>
<dbReference type="NCBIfam" id="TIGR00089">
    <property type="entry name" value="MiaB/RimO family radical SAM methylthiotransferase"/>
    <property type="match status" value="1"/>
</dbReference>
<dbReference type="SFLD" id="SFLDF00273">
    <property type="entry name" value="(dimethylallyl)adenosine_tRNA"/>
    <property type="match status" value="1"/>
</dbReference>
<dbReference type="HAMAP" id="MF_01864">
    <property type="entry name" value="tRNA_metthiotr_MiaB"/>
    <property type="match status" value="1"/>
</dbReference>
<dbReference type="SMART" id="SM00729">
    <property type="entry name" value="Elp3"/>
    <property type="match status" value="1"/>
</dbReference>
<dbReference type="PROSITE" id="PS01278">
    <property type="entry name" value="MTTASE_RADICAL"/>
    <property type="match status" value="1"/>
</dbReference>
<dbReference type="PROSITE" id="PS50926">
    <property type="entry name" value="TRAM"/>
    <property type="match status" value="1"/>
</dbReference>
<gene>
    <name evidence="13 17" type="primary">miaB</name>
    <name evidence="17" type="ORF">rosag_30230</name>
</gene>
<evidence type="ECO:0000259" key="15">
    <source>
        <dbReference type="PROSITE" id="PS51449"/>
    </source>
</evidence>
<comment type="similarity">
    <text evidence="13">Belongs to the methylthiotransferase family. MiaB subfamily.</text>
</comment>
<feature type="domain" description="Radical SAM core" evidence="16">
    <location>
        <begin position="140"/>
        <end position="369"/>
    </location>
</feature>
<dbReference type="GO" id="GO:0051539">
    <property type="term" value="F:4 iron, 4 sulfur cluster binding"/>
    <property type="evidence" value="ECO:0007669"/>
    <property type="project" value="UniProtKB-UniRule"/>
</dbReference>
<dbReference type="SFLD" id="SFLDG01061">
    <property type="entry name" value="methylthiotransferase"/>
    <property type="match status" value="1"/>
</dbReference>
<dbReference type="GO" id="GO:0035597">
    <property type="term" value="F:tRNA-2-methylthio-N(6)-dimethylallyladenosine(37) synthase activity"/>
    <property type="evidence" value="ECO:0007669"/>
    <property type="project" value="UniProtKB-EC"/>
</dbReference>
<keyword evidence="8 13" id="KW-0411">Iron-sulfur</keyword>
<keyword evidence="6 13" id="KW-0479">Metal-binding</keyword>
<dbReference type="AlphaFoldDB" id="A0AA37Q4M9"/>
<keyword evidence="2 13" id="KW-0004">4Fe-4S</keyword>
<dbReference type="Gene3D" id="3.40.50.12160">
    <property type="entry name" value="Methylthiotransferase, N-terminal domain"/>
    <property type="match status" value="1"/>
</dbReference>
<evidence type="ECO:0000256" key="7">
    <source>
        <dbReference type="ARBA" id="ARBA00023004"/>
    </source>
</evidence>
<dbReference type="FunFam" id="3.40.50.12160:FF:000003">
    <property type="entry name" value="CDK5 regulatory subunit-associated protein 1"/>
    <property type="match status" value="1"/>
</dbReference>
<dbReference type="SUPFAM" id="SSF102114">
    <property type="entry name" value="Radical SAM enzymes"/>
    <property type="match status" value="1"/>
</dbReference>
<comment type="cofactor">
    <cofactor evidence="13">
        <name>[4Fe-4S] cluster</name>
        <dbReference type="ChEBI" id="CHEBI:49883"/>
    </cofactor>
    <text evidence="13">Binds 2 [4Fe-4S] clusters. One cluster is coordinated with 3 cysteines and an exchangeable S-adenosyl-L-methionine.</text>
</comment>
<dbReference type="InterPro" id="IPR023404">
    <property type="entry name" value="rSAM_horseshoe"/>
</dbReference>
<dbReference type="InterPro" id="IPR005839">
    <property type="entry name" value="Methylthiotransferase"/>
</dbReference>
<dbReference type="NCBIfam" id="TIGR01574">
    <property type="entry name" value="miaB-methiolase"/>
    <property type="match status" value="1"/>
</dbReference>
<keyword evidence="3 13" id="KW-0963">Cytoplasm</keyword>
<dbReference type="Pfam" id="PF04055">
    <property type="entry name" value="Radical_SAM"/>
    <property type="match status" value="1"/>
</dbReference>
<dbReference type="InterPro" id="IPR038135">
    <property type="entry name" value="Methylthiotransferase_N_sf"/>
</dbReference>
<feature type="binding site" evidence="13">
    <location>
        <position position="161"/>
    </location>
    <ligand>
        <name>[4Fe-4S] cluster</name>
        <dbReference type="ChEBI" id="CHEBI:49883"/>
        <label>2</label>
        <note>4Fe-4S-S-AdoMet</note>
    </ligand>
</feature>
<name>A0AA37Q4M9_9BACT</name>
<dbReference type="PROSITE" id="PS51449">
    <property type="entry name" value="MTTASE_N"/>
    <property type="match status" value="1"/>
</dbReference>
<evidence type="ECO:0000256" key="4">
    <source>
        <dbReference type="ARBA" id="ARBA00022679"/>
    </source>
</evidence>
<evidence type="ECO:0000313" key="17">
    <source>
        <dbReference type="EMBL" id="GLC26510.1"/>
    </source>
</evidence>
<evidence type="ECO:0000259" key="14">
    <source>
        <dbReference type="PROSITE" id="PS50926"/>
    </source>
</evidence>
<comment type="subcellular location">
    <subcellularLocation>
        <location evidence="13">Cytoplasm</location>
    </subcellularLocation>
</comment>
<dbReference type="RefSeq" id="WP_284350960.1">
    <property type="nucleotide sequence ID" value="NZ_BRXS01000004.1"/>
</dbReference>
<feature type="binding site" evidence="13">
    <location>
        <position position="154"/>
    </location>
    <ligand>
        <name>[4Fe-4S] cluster</name>
        <dbReference type="ChEBI" id="CHEBI:49883"/>
        <label>2</label>
        <note>4Fe-4S-S-AdoMet</note>
    </ligand>
</feature>
<comment type="catalytic activity">
    <reaction evidence="13">
        <text>N(6)-dimethylallyladenosine(37) in tRNA + (sulfur carrier)-SH + AH2 + 2 S-adenosyl-L-methionine = 2-methylsulfanyl-N(6)-dimethylallyladenosine(37) in tRNA + (sulfur carrier)-H + 5'-deoxyadenosine + L-methionine + A + S-adenosyl-L-homocysteine + 2 H(+)</text>
        <dbReference type="Rhea" id="RHEA:37067"/>
        <dbReference type="Rhea" id="RHEA-COMP:10375"/>
        <dbReference type="Rhea" id="RHEA-COMP:10376"/>
        <dbReference type="Rhea" id="RHEA-COMP:14737"/>
        <dbReference type="Rhea" id="RHEA-COMP:14739"/>
        <dbReference type="ChEBI" id="CHEBI:13193"/>
        <dbReference type="ChEBI" id="CHEBI:15378"/>
        <dbReference type="ChEBI" id="CHEBI:17319"/>
        <dbReference type="ChEBI" id="CHEBI:17499"/>
        <dbReference type="ChEBI" id="CHEBI:29917"/>
        <dbReference type="ChEBI" id="CHEBI:57844"/>
        <dbReference type="ChEBI" id="CHEBI:57856"/>
        <dbReference type="ChEBI" id="CHEBI:59789"/>
        <dbReference type="ChEBI" id="CHEBI:64428"/>
        <dbReference type="ChEBI" id="CHEBI:74415"/>
        <dbReference type="ChEBI" id="CHEBI:74417"/>
        <dbReference type="EC" id="2.8.4.3"/>
    </reaction>
</comment>
<dbReference type="InterPro" id="IPR002792">
    <property type="entry name" value="TRAM_dom"/>
</dbReference>
<dbReference type="PANTHER" id="PTHR43020:SF2">
    <property type="entry name" value="MITOCHONDRIAL TRNA METHYLTHIOTRANSFERASE CDK5RAP1"/>
    <property type="match status" value="1"/>
</dbReference>
<reference evidence="17" key="1">
    <citation type="submission" date="2022-08" db="EMBL/GenBank/DDBJ databases">
        <title>Draft genome sequencing of Roseisolibacter agri AW1220.</title>
        <authorList>
            <person name="Tobiishi Y."/>
            <person name="Tonouchi A."/>
        </authorList>
    </citation>
    <scope>NUCLEOTIDE SEQUENCE</scope>
    <source>
        <strain evidence="17">AW1220</strain>
    </source>
</reference>
<dbReference type="GO" id="GO:0046872">
    <property type="term" value="F:metal ion binding"/>
    <property type="evidence" value="ECO:0007669"/>
    <property type="project" value="UniProtKB-KW"/>
</dbReference>
<dbReference type="Proteomes" id="UP001161325">
    <property type="component" value="Unassembled WGS sequence"/>
</dbReference>